<protein>
    <submittedName>
        <fullName evidence="7">CCT8</fullName>
    </submittedName>
</protein>
<dbReference type="InterPro" id="IPR027409">
    <property type="entry name" value="GroEL-like_apical_dom_sf"/>
</dbReference>
<evidence type="ECO:0000256" key="6">
    <source>
        <dbReference type="ARBA" id="ARBA00023186"/>
    </source>
</evidence>
<dbReference type="Gene3D" id="1.10.560.10">
    <property type="entry name" value="GroEL-like equatorial domain"/>
    <property type="match status" value="1"/>
</dbReference>
<dbReference type="InterPro" id="IPR002423">
    <property type="entry name" value="Cpn60/GroEL/TCP-1"/>
</dbReference>
<evidence type="ECO:0000256" key="4">
    <source>
        <dbReference type="ARBA" id="ARBA00022741"/>
    </source>
</evidence>
<dbReference type="InterPro" id="IPR027410">
    <property type="entry name" value="TCP-1-like_intermed_sf"/>
</dbReference>
<evidence type="ECO:0000256" key="5">
    <source>
        <dbReference type="ARBA" id="ARBA00022840"/>
    </source>
</evidence>
<dbReference type="SUPFAM" id="SSF52029">
    <property type="entry name" value="GroEL apical domain-like"/>
    <property type="match status" value="1"/>
</dbReference>
<dbReference type="GO" id="GO:0005524">
    <property type="term" value="F:ATP binding"/>
    <property type="evidence" value="ECO:0007669"/>
    <property type="project" value="UniProtKB-KW"/>
</dbReference>
<dbReference type="OrthoDB" id="1748577at2759"/>
<dbReference type="PANTHER" id="PTHR11353">
    <property type="entry name" value="CHAPERONIN"/>
    <property type="match status" value="1"/>
</dbReference>
<keyword evidence="5" id="KW-0067">ATP-binding</keyword>
<dbReference type="Proteomes" id="UP000192758">
    <property type="component" value="Unassembled WGS sequence"/>
</dbReference>
<dbReference type="EMBL" id="MNPJ01000018">
    <property type="protein sequence ID" value="OQS54664.1"/>
    <property type="molecule type" value="Genomic_DNA"/>
</dbReference>
<sequence length="437" mass="50239">MTFNNSTLAGLLQNINHEKTKFITMLYKIKRLLEISEKDGYMVIRTHTNKLTLTEDITEIYENVKFSHPVIKIFYEFLLKSSKCVNGGEYFIKTVRRIVDECMEMLDSGVSAKDISNKLRKIKISMEETHEAFGTKTLVNSILKNVHLTNLLCDAVEEVGDFDPEKIRVIKVNTGVFMDSYRVNGMVVPNQPKGKIKKLSKTTVGIFDCPLDLKRPELKGTVLLKNAEELANYSKDETERIKKVVDGICVNAILVNGTINAQFLDFCNLRNILVLPLFNRYDVVRMAHALKAPVYTDLEATERNYAKVEEIECFRAGNKNFTKIVGNGKIQTVVLKHSLPEVLEEYEKKFLFLLNALKEKEIKVNRKKVKIESTNHVEAVVSRCIVEEMFMIDSDRERCFRYSLEFVATVLEVNDYLMAQKEEIALKAPPKYMHEDH</sequence>
<accession>A0A1W0E5Y5</accession>
<evidence type="ECO:0000313" key="8">
    <source>
        <dbReference type="Proteomes" id="UP000192758"/>
    </source>
</evidence>
<proteinExistence type="inferred from homology"/>
<dbReference type="VEuPathDB" id="MicrosporidiaDB:EHP00_1510"/>
<dbReference type="Gene3D" id="3.30.260.10">
    <property type="entry name" value="TCP-1-like chaperonin intermediate domain"/>
    <property type="match status" value="1"/>
</dbReference>
<keyword evidence="6" id="KW-0143">Chaperone</keyword>
<evidence type="ECO:0000256" key="3">
    <source>
        <dbReference type="ARBA" id="ARBA00011381"/>
    </source>
</evidence>
<evidence type="ECO:0000256" key="1">
    <source>
        <dbReference type="ARBA" id="ARBA00002912"/>
    </source>
</evidence>
<dbReference type="STRING" id="646526.A0A1W0E5Y5"/>
<evidence type="ECO:0000256" key="2">
    <source>
        <dbReference type="ARBA" id="ARBA00008020"/>
    </source>
</evidence>
<comment type="caution">
    <text evidence="7">The sequence shown here is derived from an EMBL/GenBank/DDBJ whole genome shotgun (WGS) entry which is preliminary data.</text>
</comment>
<evidence type="ECO:0000313" key="7">
    <source>
        <dbReference type="EMBL" id="OQS54664.1"/>
    </source>
</evidence>
<dbReference type="InterPro" id="IPR017998">
    <property type="entry name" value="Chaperone_TCP-1"/>
</dbReference>
<organism evidence="7 8">
    <name type="scientific">Ecytonucleospora hepatopenaei</name>
    <dbReference type="NCBI Taxonomy" id="646526"/>
    <lineage>
        <taxon>Eukaryota</taxon>
        <taxon>Fungi</taxon>
        <taxon>Fungi incertae sedis</taxon>
        <taxon>Microsporidia</taxon>
        <taxon>Enterocytozoonidae</taxon>
        <taxon>Ecytonucleospora</taxon>
    </lineage>
</organism>
<dbReference type="Gene3D" id="3.50.7.10">
    <property type="entry name" value="GroEL"/>
    <property type="match status" value="1"/>
</dbReference>
<reference evidence="7 8" key="1">
    <citation type="journal article" date="2017" name="Environ. Microbiol.">
        <title>Decay of the glycolytic pathway and adaptation to intranuclear parasitism within Enterocytozoonidae microsporidia.</title>
        <authorList>
            <person name="Wiredu Boakye D."/>
            <person name="Jaroenlak P."/>
            <person name="Prachumwat A."/>
            <person name="Williams T.A."/>
            <person name="Bateman K.S."/>
            <person name="Itsathitphaisarn O."/>
            <person name="Sritunyalucksana K."/>
            <person name="Paszkiewicz K.H."/>
            <person name="Moore K.A."/>
            <person name="Stentiford G.D."/>
            <person name="Williams B.A."/>
        </authorList>
    </citation>
    <scope>NUCLEOTIDE SEQUENCE [LARGE SCALE GENOMIC DNA]</scope>
    <source>
        <strain evidence="7 8">TH1</strain>
    </source>
</reference>
<comment type="similarity">
    <text evidence="2">Belongs to the TCP-1 chaperonin family.</text>
</comment>
<dbReference type="GO" id="GO:0140662">
    <property type="term" value="F:ATP-dependent protein folding chaperone"/>
    <property type="evidence" value="ECO:0007669"/>
    <property type="project" value="InterPro"/>
</dbReference>
<dbReference type="AlphaFoldDB" id="A0A1W0E5Y5"/>
<dbReference type="InterPro" id="IPR027413">
    <property type="entry name" value="GROEL-like_equatorial_sf"/>
</dbReference>
<comment type="function">
    <text evidence="1">Molecular chaperone; assists the folding of proteins upon ATP hydrolysis.</text>
</comment>
<keyword evidence="8" id="KW-1185">Reference proteome</keyword>
<gene>
    <name evidence="7" type="primary">CCT8</name>
    <name evidence="7" type="ORF">EHP00_1510</name>
</gene>
<comment type="subunit">
    <text evidence="3">Component of the T-complex protein 1 (TCP1) complex.</text>
</comment>
<name>A0A1W0E5Y5_9MICR</name>
<keyword evidence="4" id="KW-0547">Nucleotide-binding</keyword>
<dbReference type="Pfam" id="PF00118">
    <property type="entry name" value="Cpn60_TCP1"/>
    <property type="match status" value="1"/>
</dbReference>